<feature type="active site" description="Charge relay system" evidence="5 6">
    <location>
        <position position="280"/>
    </location>
</feature>
<feature type="chain" id="PRO_5038705762" evidence="7">
    <location>
        <begin position="40"/>
        <end position="1102"/>
    </location>
</feature>
<accession>A0A1N7F4H0</accession>
<dbReference type="Proteomes" id="UP000186004">
    <property type="component" value="Unassembled WGS sequence"/>
</dbReference>
<dbReference type="PROSITE" id="PS00137">
    <property type="entry name" value="SUBTILASE_HIS"/>
    <property type="match status" value="1"/>
</dbReference>
<feature type="signal peptide" evidence="7">
    <location>
        <begin position="1"/>
        <end position="39"/>
    </location>
</feature>
<dbReference type="PRINTS" id="PR00723">
    <property type="entry name" value="SUBTILISIN"/>
</dbReference>
<gene>
    <name evidence="9" type="ORF">SAMN05444858_13035</name>
</gene>
<dbReference type="InterPro" id="IPR022398">
    <property type="entry name" value="Peptidase_S8_His-AS"/>
</dbReference>
<dbReference type="InterPro" id="IPR023828">
    <property type="entry name" value="Peptidase_S8_Ser-AS"/>
</dbReference>
<dbReference type="InterPro" id="IPR036852">
    <property type="entry name" value="Peptidase_S8/S53_dom_sf"/>
</dbReference>
<evidence type="ECO:0000256" key="1">
    <source>
        <dbReference type="ARBA" id="ARBA00011073"/>
    </source>
</evidence>
<dbReference type="InterPro" id="IPR015500">
    <property type="entry name" value="Peptidase_S8_subtilisin-rel"/>
</dbReference>
<organism evidence="9 10">
    <name type="scientific">Micromonospora avicenniae</name>
    <dbReference type="NCBI Taxonomy" id="1198245"/>
    <lineage>
        <taxon>Bacteria</taxon>
        <taxon>Bacillati</taxon>
        <taxon>Actinomycetota</taxon>
        <taxon>Actinomycetes</taxon>
        <taxon>Micromonosporales</taxon>
        <taxon>Micromonosporaceae</taxon>
        <taxon>Micromonospora</taxon>
    </lineage>
</organism>
<keyword evidence="7" id="KW-0732">Signal</keyword>
<dbReference type="PROSITE" id="PS00138">
    <property type="entry name" value="SUBTILASE_SER"/>
    <property type="match status" value="1"/>
</dbReference>
<feature type="active site" description="Charge relay system" evidence="5 6">
    <location>
        <position position="248"/>
    </location>
</feature>
<evidence type="ECO:0000256" key="4">
    <source>
        <dbReference type="ARBA" id="ARBA00022825"/>
    </source>
</evidence>
<proteinExistence type="inferred from homology"/>
<keyword evidence="10" id="KW-1185">Reference proteome</keyword>
<dbReference type="AlphaFoldDB" id="A0A1N7F4H0"/>
<protein>
    <submittedName>
        <fullName evidence="9">Serine protease, subtilisin family</fullName>
    </submittedName>
</protein>
<comment type="similarity">
    <text evidence="1 6">Belongs to the peptidase S8 family.</text>
</comment>
<sequence>MSVYLLRSPRSVARKVAAGALTVVGIAASAAVAPAPAVAGPQPAAASGGAPQQLEHHTVALVTGDTVAITRGPKGITSYRVTPGPGREDITFLTRSSGDGAVSVVPSDALTLLATDHLDPQLFDLGALIDNATTDGGDLPLLTQYGKTATAERSDKVRAMLSDTARTTRTLPRLGLNAVRVAPKDTGRMWRAVTGGEKSAHRLRGDLGKLWLDRKMAVSLDRSVPQINAPIAWQAGLTGTGVTVAVLDTGYDVDHPDLKDAVVASADFVGEGTVDDHVGHGTHVSSTIAGSGAASEGSFKGVAPGAKLAEGKVCGVDGCPWSAILAGMQWAATEVHAKVINMSLGSIDTPGVDPLEAAVNDLSAQTGALFVIAAGNDGCSYGAHPIGSPSTADAALSVAAVTDDDYIASFSSCGPRAGDSALKPEISAPGVNITAAVPGGGYGTLSGTSMATPHVAGAAAILAQQHPDWTGQQLKAALTSSAVGISWESTPSTRYGTGRVDLARAIAAQVTPSAGAVNVNQPWPRPTTPVTRTVSYRNDGNAPAVLDLAVSSVPAALVTLNTSRLEVPAGGSASVTLTMGSEGEGEAYHLGALTASVNGTQVARTALTYHQEARYDVSVNLVNRLGEVADGGVAAVNGATGEMTWLSVAGGTARALLPAGRHYLLTTVYPGGPDDVTFTYGIVPITVTDESAILPVTVDARLGKQVRLDVSDRSAEHLMTSVDLALDVAGRRLAHGGAFGLEGANYVLPLDDPAVTYNARAVFDKKGSSAQSPSPYYYRIADVRDGVPTKPVRTVAREELARVVTTFKAPGVASSGFASVGMVSDSGLPTLSFEGPVTYPSTVIEYRSPGQYESDIRIGDDWIFAPTKTVSLDQESKETWNNAILGPMLDNSTGSRREDFMSIPSIPWFIDAEPHTFGFSPASGTLTLSRDGQQVTQWPADQWGYVYGLPTEKSTYSLRASVSRDVPYSTLSNRIDTEWRFTAEGTDSYVDNPLFVPRLTAVGLDGYNQAVKGSRTKVLIGVGGRPSGGTAGTHVKRVEVSYNEGGTWQPLAVTATSEGQLGQVMVENRSAAGHVALRVTLDDRAGNQVTQTVYRAYGVRSR</sequence>
<evidence type="ECO:0000259" key="8">
    <source>
        <dbReference type="Pfam" id="PF00082"/>
    </source>
</evidence>
<evidence type="ECO:0000256" key="6">
    <source>
        <dbReference type="PROSITE-ProRule" id="PRU01240"/>
    </source>
</evidence>
<dbReference type="InterPro" id="IPR051048">
    <property type="entry name" value="Peptidase_S8/S53_subtilisin"/>
</dbReference>
<dbReference type="EMBL" id="FTNF01000030">
    <property type="protein sequence ID" value="SIR95238.1"/>
    <property type="molecule type" value="Genomic_DNA"/>
</dbReference>
<keyword evidence="4 6" id="KW-0720">Serine protease</keyword>
<dbReference type="STRING" id="1198245.SAMN05444858_13035"/>
<evidence type="ECO:0000256" key="3">
    <source>
        <dbReference type="ARBA" id="ARBA00022801"/>
    </source>
</evidence>
<keyword evidence="2 6" id="KW-0645">Protease</keyword>
<evidence type="ECO:0000256" key="7">
    <source>
        <dbReference type="SAM" id="SignalP"/>
    </source>
</evidence>
<feature type="domain" description="Peptidase S8/S53" evidence="8">
    <location>
        <begin position="239"/>
        <end position="498"/>
    </location>
</feature>
<evidence type="ECO:0000313" key="10">
    <source>
        <dbReference type="Proteomes" id="UP000186004"/>
    </source>
</evidence>
<evidence type="ECO:0000313" key="9">
    <source>
        <dbReference type="EMBL" id="SIR95238.1"/>
    </source>
</evidence>
<dbReference type="Pfam" id="PF00082">
    <property type="entry name" value="Peptidase_S8"/>
    <property type="match status" value="1"/>
</dbReference>
<reference evidence="9 10" key="1">
    <citation type="submission" date="2017-01" db="EMBL/GenBank/DDBJ databases">
        <authorList>
            <person name="Mah S.A."/>
            <person name="Swanson W.J."/>
            <person name="Moy G.W."/>
            <person name="Vacquier V.D."/>
        </authorList>
    </citation>
    <scope>NUCLEOTIDE SEQUENCE [LARGE SCALE GENOMIC DNA]</scope>
    <source>
        <strain evidence="9 10">DSM 45758</strain>
    </source>
</reference>
<dbReference type="SUPFAM" id="SSF52743">
    <property type="entry name" value="Subtilisin-like"/>
    <property type="match status" value="1"/>
</dbReference>
<dbReference type="GO" id="GO:0004252">
    <property type="term" value="F:serine-type endopeptidase activity"/>
    <property type="evidence" value="ECO:0007669"/>
    <property type="project" value="UniProtKB-UniRule"/>
</dbReference>
<dbReference type="PANTHER" id="PTHR43399">
    <property type="entry name" value="SUBTILISIN-RELATED"/>
    <property type="match status" value="1"/>
</dbReference>
<dbReference type="PANTHER" id="PTHR43399:SF4">
    <property type="entry name" value="CELL WALL-ASSOCIATED PROTEASE"/>
    <property type="match status" value="1"/>
</dbReference>
<dbReference type="InterPro" id="IPR000209">
    <property type="entry name" value="Peptidase_S8/S53_dom"/>
</dbReference>
<name>A0A1N7F4H0_9ACTN</name>
<feature type="active site" description="Charge relay system" evidence="5 6">
    <location>
        <position position="449"/>
    </location>
</feature>
<evidence type="ECO:0000256" key="2">
    <source>
        <dbReference type="ARBA" id="ARBA00022670"/>
    </source>
</evidence>
<dbReference type="Gene3D" id="3.40.50.200">
    <property type="entry name" value="Peptidase S8/S53 domain"/>
    <property type="match status" value="1"/>
</dbReference>
<dbReference type="GO" id="GO:0006508">
    <property type="term" value="P:proteolysis"/>
    <property type="evidence" value="ECO:0007669"/>
    <property type="project" value="UniProtKB-KW"/>
</dbReference>
<evidence type="ECO:0000256" key="5">
    <source>
        <dbReference type="PIRSR" id="PIRSR615500-1"/>
    </source>
</evidence>
<dbReference type="PROSITE" id="PS51892">
    <property type="entry name" value="SUBTILASE"/>
    <property type="match status" value="1"/>
</dbReference>
<keyword evidence="3 6" id="KW-0378">Hydrolase</keyword>